<keyword evidence="1" id="KW-1185">Reference proteome</keyword>
<dbReference type="RefSeq" id="XP_022333823.1">
    <property type="nucleotide sequence ID" value="XM_022478115.1"/>
</dbReference>
<reference evidence="2 3" key="1">
    <citation type="submission" date="2025-04" db="UniProtKB">
        <authorList>
            <consortium name="RefSeq"/>
        </authorList>
    </citation>
    <scope>IDENTIFICATION</scope>
    <source>
        <tissue evidence="2 3">Whole sample</tissue>
    </source>
</reference>
<organism evidence="1 3">
    <name type="scientific">Crassostrea virginica</name>
    <name type="common">Eastern oyster</name>
    <dbReference type="NCBI Taxonomy" id="6565"/>
    <lineage>
        <taxon>Eukaryota</taxon>
        <taxon>Metazoa</taxon>
        <taxon>Spiralia</taxon>
        <taxon>Lophotrochozoa</taxon>
        <taxon>Mollusca</taxon>
        <taxon>Bivalvia</taxon>
        <taxon>Autobranchia</taxon>
        <taxon>Pteriomorphia</taxon>
        <taxon>Ostreida</taxon>
        <taxon>Ostreoidea</taxon>
        <taxon>Ostreidae</taxon>
        <taxon>Crassostrea</taxon>
    </lineage>
</organism>
<dbReference type="RefSeq" id="XP_022333822.1">
    <property type="nucleotide sequence ID" value="XM_022478114.1"/>
</dbReference>
<evidence type="ECO:0000313" key="3">
    <source>
        <dbReference type="RefSeq" id="XP_022333823.1"/>
    </source>
</evidence>
<dbReference type="AlphaFoldDB" id="A0A8B8E1Z4"/>
<dbReference type="KEGG" id="cvn:111130858"/>
<accession>A0A8B8E1Z4</accession>
<proteinExistence type="predicted"/>
<dbReference type="GeneID" id="111130858"/>
<protein>
    <submittedName>
        <fullName evidence="2 3">Uncharacterized protein LOC111130858</fullName>
    </submittedName>
</protein>
<evidence type="ECO:0000313" key="1">
    <source>
        <dbReference type="Proteomes" id="UP000694844"/>
    </source>
</evidence>
<gene>
    <name evidence="2 3" type="primary">LOC111130858</name>
</gene>
<name>A0A8B8E1Z4_CRAVI</name>
<sequence length="270" mass="30778">MPSPPRCPAVPIPQYVQMPVLIVPVNEKFELAGRKPDQPMQSQQTPVSGSTACYRRKVQRELNQGKRVKRYAPRLGRNICSKCRQPRTAPDHRHHYGNWFCRATSKETKSKLEERMKSMGFSSRKRKHQVEPCPVFLWQDQRGVDGGQQGDGHDWFYVTGHQPDILLTWDRQRVKKQEAQKLSCVKQLDLTACATTMPLIQALQRPSTLTTSSAPALRYHLPPNTAVQSNIRIRTPPPSCMPSPPRCPAVLIPQHMQMPVLIVPVNKKLR</sequence>
<evidence type="ECO:0000313" key="2">
    <source>
        <dbReference type="RefSeq" id="XP_022333822.1"/>
    </source>
</evidence>
<dbReference type="Proteomes" id="UP000694844">
    <property type="component" value="Chromosome 4"/>
</dbReference>